<keyword evidence="1" id="KW-0812">Transmembrane</keyword>
<sequence length="225" mass="26440">MIKDLIVDAYKKGKEALIEQGSTNPSDNAISEYISIFINEDCKIQINPRTLRNYYKDALEDPEKDISISRTDVINSLCQFIGYSNYQDYVKTKNSHPKLRASKKYNIIGLIVLISIFIVSILFFKKNEPRLMIWNNDHYEEVEFNLEKYKLSDLKVYKQERIDNFKKIEPTCDYQFFDADGTVLIWYGKNTNKDYEFFTDLGLHPETGKTLKPITDYIIEKHICP</sequence>
<reference evidence="2 3" key="1">
    <citation type="submission" date="2023-11" db="EMBL/GenBank/DDBJ databases">
        <title>Winogradskyella pelagius sp. nov., isolated from coastal sediment.</title>
        <authorList>
            <person name="Li F."/>
        </authorList>
    </citation>
    <scope>NUCLEOTIDE SEQUENCE [LARGE SCALE GENOMIC DNA]</scope>
    <source>
        <strain evidence="2 3">KCTC 23502</strain>
    </source>
</reference>
<comment type="caution">
    <text evidence="2">The sequence shown here is derived from an EMBL/GenBank/DDBJ whole genome shotgun (WGS) entry which is preliminary data.</text>
</comment>
<feature type="transmembrane region" description="Helical" evidence="1">
    <location>
        <begin position="105"/>
        <end position="124"/>
    </location>
</feature>
<name>A0ABU5EPC0_9FLAO</name>
<evidence type="ECO:0000313" key="2">
    <source>
        <dbReference type="EMBL" id="MDY2588192.1"/>
    </source>
</evidence>
<proteinExistence type="predicted"/>
<protein>
    <submittedName>
        <fullName evidence="2">Uncharacterized protein</fullName>
    </submittedName>
</protein>
<accession>A0ABU5EPC0</accession>
<dbReference type="RefSeq" id="WP_320556541.1">
    <property type="nucleotide sequence ID" value="NZ_JAXDAE010000014.1"/>
</dbReference>
<dbReference type="EMBL" id="JAXDAE010000014">
    <property type="protein sequence ID" value="MDY2588192.1"/>
    <property type="molecule type" value="Genomic_DNA"/>
</dbReference>
<keyword evidence="1" id="KW-1133">Transmembrane helix</keyword>
<dbReference type="Proteomes" id="UP001285855">
    <property type="component" value="Unassembled WGS sequence"/>
</dbReference>
<keyword evidence="3" id="KW-1185">Reference proteome</keyword>
<evidence type="ECO:0000313" key="3">
    <source>
        <dbReference type="Proteomes" id="UP001285855"/>
    </source>
</evidence>
<gene>
    <name evidence="2" type="ORF">SNF14_12650</name>
</gene>
<organism evidence="2 3">
    <name type="scientific">Winogradskyella aquimaris</name>
    <dbReference type="NCBI Taxonomy" id="864074"/>
    <lineage>
        <taxon>Bacteria</taxon>
        <taxon>Pseudomonadati</taxon>
        <taxon>Bacteroidota</taxon>
        <taxon>Flavobacteriia</taxon>
        <taxon>Flavobacteriales</taxon>
        <taxon>Flavobacteriaceae</taxon>
        <taxon>Winogradskyella</taxon>
    </lineage>
</organism>
<evidence type="ECO:0000256" key="1">
    <source>
        <dbReference type="SAM" id="Phobius"/>
    </source>
</evidence>
<keyword evidence="1" id="KW-0472">Membrane</keyword>